<gene>
    <name evidence="4" type="ORF">ACFQGH_13190</name>
</gene>
<evidence type="ECO:0000313" key="4">
    <source>
        <dbReference type="EMBL" id="MFC6906147.1"/>
    </source>
</evidence>
<dbReference type="PANTHER" id="PTHR42693">
    <property type="entry name" value="ARYLSULFATASE FAMILY MEMBER"/>
    <property type="match status" value="1"/>
</dbReference>
<comment type="similarity">
    <text evidence="1">Belongs to the sulfatase family.</text>
</comment>
<dbReference type="InterPro" id="IPR000917">
    <property type="entry name" value="Sulfatase_N"/>
</dbReference>
<organism evidence="4 5">
    <name type="scientific">Halalkalicoccus tibetensis</name>
    <dbReference type="NCBI Taxonomy" id="175632"/>
    <lineage>
        <taxon>Archaea</taxon>
        <taxon>Methanobacteriati</taxon>
        <taxon>Methanobacteriota</taxon>
        <taxon>Stenosarchaea group</taxon>
        <taxon>Halobacteria</taxon>
        <taxon>Halobacteriales</taxon>
        <taxon>Halococcaceae</taxon>
        <taxon>Halalkalicoccus</taxon>
    </lineage>
</organism>
<reference evidence="4 5" key="1">
    <citation type="journal article" date="2019" name="Int. J. Syst. Evol. Microbiol.">
        <title>The Global Catalogue of Microorganisms (GCM) 10K type strain sequencing project: providing services to taxonomists for standard genome sequencing and annotation.</title>
        <authorList>
            <consortium name="The Broad Institute Genomics Platform"/>
            <consortium name="The Broad Institute Genome Sequencing Center for Infectious Disease"/>
            <person name="Wu L."/>
            <person name="Ma J."/>
        </authorList>
    </citation>
    <scope>NUCLEOTIDE SEQUENCE [LARGE SCALE GENOMIC DNA]</scope>
    <source>
        <strain evidence="4 5">CGMCC 1.3240</strain>
    </source>
</reference>
<dbReference type="InterPro" id="IPR050738">
    <property type="entry name" value="Sulfatase"/>
</dbReference>
<dbReference type="EMBL" id="JBHSXQ010000004">
    <property type="protein sequence ID" value="MFC6906147.1"/>
    <property type="molecule type" value="Genomic_DNA"/>
</dbReference>
<dbReference type="PANTHER" id="PTHR42693:SF53">
    <property type="entry name" value="ENDO-4-O-SULFATASE"/>
    <property type="match status" value="1"/>
</dbReference>
<sequence>MSRPNALFLLTDQERYDLTEPGSPVETPNLDRLSEDGMAFERAYTPISICSSARASLLTGLYPHNHGMLNNCHEADAIRPNLPPELPTFGELLAEAGYVNRYVGKWHVGRDQGPEDFGFEYRGGADRHHDPGLAGDFERYREELGVDVDEGDLEDLEDRIHTGTGTLVAATDPAPVEATRPYYIAERAIECLRGETDEPFFLRTDLYGPHHPYVVPEPYASMYDPEAIERPGSYAETFEGKPAVHERYLRYRGADALDWETWSEAIAKYRGFMTLLDDQVGRILDALDEGDLEDTLVVHASDHGDFTGGHRQFNKGPLMYEDTYRIPLQIRWPGEVESGSTCREFVSLHDLMPTFLDLADAEIPDVDGRSIRPLLDGGVPADWREAHFAQYHGDEFGLYSQRMLRTKRYKYVHNGPDRNELYDLESDPHELTNLIEHPDYEDARGDLERRLLERMRETDDPLSQWAGDVLG</sequence>
<dbReference type="Proteomes" id="UP001596312">
    <property type="component" value="Unassembled WGS sequence"/>
</dbReference>
<dbReference type="Pfam" id="PF00884">
    <property type="entry name" value="Sulfatase"/>
    <property type="match status" value="1"/>
</dbReference>
<evidence type="ECO:0000256" key="1">
    <source>
        <dbReference type="ARBA" id="ARBA00008779"/>
    </source>
</evidence>
<proteinExistence type="inferred from homology"/>
<accession>A0ABD5V3L5</accession>
<dbReference type="SUPFAM" id="SSF53649">
    <property type="entry name" value="Alkaline phosphatase-like"/>
    <property type="match status" value="1"/>
</dbReference>
<keyword evidence="5" id="KW-1185">Reference proteome</keyword>
<evidence type="ECO:0000259" key="3">
    <source>
        <dbReference type="Pfam" id="PF00884"/>
    </source>
</evidence>
<comment type="caution">
    <text evidence="4">The sequence shown here is derived from an EMBL/GenBank/DDBJ whole genome shotgun (WGS) entry which is preliminary data.</text>
</comment>
<feature type="domain" description="Sulfatase N-terminal" evidence="3">
    <location>
        <begin position="4"/>
        <end position="360"/>
    </location>
</feature>
<name>A0ABD5V3L5_9EURY</name>
<dbReference type="AlphaFoldDB" id="A0ABD5V3L5"/>
<keyword evidence="2" id="KW-0378">Hydrolase</keyword>
<dbReference type="RefSeq" id="WP_340604702.1">
    <property type="nucleotide sequence ID" value="NZ_JBBMXV010000004.1"/>
</dbReference>
<dbReference type="CDD" id="cd16033">
    <property type="entry name" value="sulfatase_like"/>
    <property type="match status" value="1"/>
</dbReference>
<protein>
    <submittedName>
        <fullName evidence="4">Sulfatase-like hydrolase/transferase</fullName>
    </submittedName>
</protein>
<dbReference type="InterPro" id="IPR017850">
    <property type="entry name" value="Alkaline_phosphatase_core_sf"/>
</dbReference>
<evidence type="ECO:0000313" key="5">
    <source>
        <dbReference type="Proteomes" id="UP001596312"/>
    </source>
</evidence>
<dbReference type="GO" id="GO:0016787">
    <property type="term" value="F:hydrolase activity"/>
    <property type="evidence" value="ECO:0007669"/>
    <property type="project" value="UniProtKB-KW"/>
</dbReference>
<evidence type="ECO:0000256" key="2">
    <source>
        <dbReference type="ARBA" id="ARBA00022801"/>
    </source>
</evidence>
<dbReference type="Gene3D" id="3.40.720.10">
    <property type="entry name" value="Alkaline Phosphatase, subunit A"/>
    <property type="match status" value="1"/>
</dbReference>